<protein>
    <submittedName>
        <fullName evidence="2">Histidine kinase</fullName>
    </submittedName>
</protein>
<dbReference type="PANTHER" id="PTHR33525:SF3">
    <property type="entry name" value="RIBONUCLEASE Y"/>
    <property type="match status" value="1"/>
</dbReference>
<gene>
    <name evidence="2" type="ORF">XM47_16125</name>
</gene>
<dbReference type="OrthoDB" id="598113at2"/>
<dbReference type="EMBL" id="LAZL01000031">
    <property type="protein sequence ID" value="KMT64109.1"/>
    <property type="molecule type" value="Genomic_DNA"/>
</dbReference>
<dbReference type="SUPFAM" id="SSF109604">
    <property type="entry name" value="HD-domain/PDEase-like"/>
    <property type="match status" value="1"/>
</dbReference>
<proteinExistence type="predicted"/>
<dbReference type="Pfam" id="PF08668">
    <property type="entry name" value="HDOD"/>
    <property type="match status" value="1"/>
</dbReference>
<dbReference type="PROSITE" id="PS51833">
    <property type="entry name" value="HDOD"/>
    <property type="match status" value="1"/>
</dbReference>
<keyword evidence="2" id="KW-0808">Transferase</keyword>
<evidence type="ECO:0000313" key="2">
    <source>
        <dbReference type="EMBL" id="KMT64109.1"/>
    </source>
</evidence>
<dbReference type="AlphaFoldDB" id="A0A0J8GS29"/>
<organism evidence="2 3">
    <name type="scientific">Catenovulum maritimum</name>
    <dbReference type="NCBI Taxonomy" id="1513271"/>
    <lineage>
        <taxon>Bacteria</taxon>
        <taxon>Pseudomonadati</taxon>
        <taxon>Pseudomonadota</taxon>
        <taxon>Gammaproteobacteria</taxon>
        <taxon>Alteromonadales</taxon>
        <taxon>Alteromonadaceae</taxon>
        <taxon>Catenovulum</taxon>
    </lineage>
</organism>
<accession>A0A0J8GS29</accession>
<dbReference type="STRING" id="1513271.XM47_16125"/>
<dbReference type="InterPro" id="IPR052340">
    <property type="entry name" value="RNase_Y/CdgJ"/>
</dbReference>
<dbReference type="GO" id="GO:0016301">
    <property type="term" value="F:kinase activity"/>
    <property type="evidence" value="ECO:0007669"/>
    <property type="project" value="UniProtKB-KW"/>
</dbReference>
<keyword evidence="3" id="KW-1185">Reference proteome</keyword>
<dbReference type="Gene3D" id="1.10.3210.10">
    <property type="entry name" value="Hypothetical protein af1432"/>
    <property type="match status" value="1"/>
</dbReference>
<dbReference type="PATRIC" id="fig|1513271.3.peg.3323"/>
<dbReference type="Proteomes" id="UP000037600">
    <property type="component" value="Unassembled WGS sequence"/>
</dbReference>
<name>A0A0J8GS29_9ALTE</name>
<reference evidence="2 3" key="1">
    <citation type="submission" date="2015-04" db="EMBL/GenBank/DDBJ databases">
        <title>Draft Genome Sequence of the Novel Agar-Digesting Marine Bacterium Q1.</title>
        <authorList>
            <person name="Li Y."/>
            <person name="Li D."/>
            <person name="Chen G."/>
            <person name="Du Z."/>
        </authorList>
    </citation>
    <scope>NUCLEOTIDE SEQUENCE [LARGE SCALE GENOMIC DNA]</scope>
    <source>
        <strain evidence="2 3">Q1</strain>
    </source>
</reference>
<keyword evidence="2" id="KW-0418">Kinase</keyword>
<dbReference type="RefSeq" id="WP_048694818.1">
    <property type="nucleotide sequence ID" value="NZ_KQ130503.1"/>
</dbReference>
<feature type="domain" description="HDOD" evidence="1">
    <location>
        <begin position="22"/>
        <end position="215"/>
    </location>
</feature>
<sequence length="281" mass="31111">MSTENALLTILAEKIKNDSLVLPTLPEAAIRVRKAADDPDINLNQMAEVIAQDPALSARMLKIANSAYMGRAIKVETINQAVTRIGLRQIKNIATALAMEQLFVSKNPVVKLFLSKVWGITIDVSACAMATLKAYITRNKHTSLNFDTITLAAMVHNIGVLPILTEAERHEEVFANPEFLEGAISKLAGRVGGSIMRAWDFSPEFVTVAERWNDKRYIPENVCYIDFVRIAAVHAGVMPIEGSKEDFYAEYVEKGVLTDVNFLESDDFTEQFNAAKSIFAD</sequence>
<comment type="caution">
    <text evidence="2">The sequence shown here is derived from an EMBL/GenBank/DDBJ whole genome shotgun (WGS) entry which is preliminary data.</text>
</comment>
<dbReference type="PANTHER" id="PTHR33525">
    <property type="match status" value="1"/>
</dbReference>
<evidence type="ECO:0000313" key="3">
    <source>
        <dbReference type="Proteomes" id="UP000037600"/>
    </source>
</evidence>
<evidence type="ECO:0000259" key="1">
    <source>
        <dbReference type="PROSITE" id="PS51833"/>
    </source>
</evidence>
<dbReference type="InterPro" id="IPR013976">
    <property type="entry name" value="HDOD"/>
</dbReference>